<evidence type="ECO:0000256" key="3">
    <source>
        <dbReference type="ARBA" id="ARBA00022553"/>
    </source>
</evidence>
<dbReference type="Pfam" id="PF00072">
    <property type="entry name" value="Response_reg"/>
    <property type="match status" value="1"/>
</dbReference>
<dbReference type="EC" id="2.7.13.3" evidence="2"/>
<dbReference type="CDD" id="cd00082">
    <property type="entry name" value="HisKA"/>
    <property type="match status" value="1"/>
</dbReference>
<dbReference type="InterPro" id="IPR000014">
    <property type="entry name" value="PAS"/>
</dbReference>
<keyword evidence="12" id="KW-1185">Reference proteome</keyword>
<dbReference type="PROSITE" id="PS50113">
    <property type="entry name" value="PAC"/>
    <property type="match status" value="1"/>
</dbReference>
<dbReference type="SUPFAM" id="SSF55785">
    <property type="entry name" value="PYP-like sensor domain (PAS domain)"/>
    <property type="match status" value="1"/>
</dbReference>
<evidence type="ECO:0000259" key="7">
    <source>
        <dbReference type="PROSITE" id="PS50109"/>
    </source>
</evidence>
<feature type="domain" description="PAS" evidence="9">
    <location>
        <begin position="135"/>
        <end position="206"/>
    </location>
</feature>
<dbReference type="PANTHER" id="PTHR43304">
    <property type="entry name" value="PHYTOCHROME-LIKE PROTEIN CPH1"/>
    <property type="match status" value="1"/>
</dbReference>
<comment type="catalytic activity">
    <reaction evidence="1">
        <text>ATP + protein L-histidine = ADP + protein N-phospho-L-histidine.</text>
        <dbReference type="EC" id="2.7.13.3"/>
    </reaction>
</comment>
<dbReference type="PANTHER" id="PTHR43304:SF1">
    <property type="entry name" value="PAC DOMAIN-CONTAINING PROTEIN"/>
    <property type="match status" value="1"/>
</dbReference>
<dbReference type="PRINTS" id="PR00344">
    <property type="entry name" value="BCTRLSENSOR"/>
</dbReference>
<dbReference type="Gene3D" id="3.30.565.10">
    <property type="entry name" value="Histidine kinase-like ATPase, C-terminal domain"/>
    <property type="match status" value="1"/>
</dbReference>
<feature type="domain" description="Response regulatory" evidence="8">
    <location>
        <begin position="5"/>
        <end position="121"/>
    </location>
</feature>
<dbReference type="CDD" id="cd00156">
    <property type="entry name" value="REC"/>
    <property type="match status" value="1"/>
</dbReference>
<sequence length="492" mass="56419">MNKLKILYLEDSEDDINLVSRVLKNSNLDHELITVDTRADFEHYLSSETVDTILSDHTLFQFNSRDALKIFKEKQLDCPFILVTGTVSEEFAVEILKDGADDYVLKDRLQRLPVAIENALKKKGNEKSKNKVNSENQLILQLLNNVSDEIYVMHSDTLNFTYANQGAINNLGYSKEELLGMTPFDLKPNISHAQFREMVAPMVKREQETINFQTVHKRKDGSIYPIEVVLKYQDINGQTYFVATARDISERLATEDKLQRLNFELQNSNEELAKFASVASHDMREPLRMIKSFLDLLERKYGQDLDDKAKTYIHYAVDGSERLTALINDLLTYARIDGNDSQIKNVDCNEVLNEVIELYGSVIEEKNANIQSELLPTIRGKKIPIKLVFQNLINNALKYHAPEVKPEIKIKAKSLPDHWLFSISDNGIGIEKAYHEQIFHVFRRLHPKNEYGGSGMGLAIAKKIVEQHQGEIWVESEKGENSTFYFSINKTL</sequence>
<dbReference type="CDD" id="cd00130">
    <property type="entry name" value="PAS"/>
    <property type="match status" value="1"/>
</dbReference>
<evidence type="ECO:0000259" key="8">
    <source>
        <dbReference type="PROSITE" id="PS50110"/>
    </source>
</evidence>
<dbReference type="STRING" id="529505.SAMN05421761_1099"/>
<dbReference type="PROSITE" id="PS50110">
    <property type="entry name" value="RESPONSE_REGULATORY"/>
    <property type="match status" value="1"/>
</dbReference>
<evidence type="ECO:0000256" key="4">
    <source>
        <dbReference type="ARBA" id="ARBA00022679"/>
    </source>
</evidence>
<dbReference type="SMART" id="SM00388">
    <property type="entry name" value="HisKA"/>
    <property type="match status" value="1"/>
</dbReference>
<dbReference type="Pfam" id="PF13426">
    <property type="entry name" value="PAS_9"/>
    <property type="match status" value="1"/>
</dbReference>
<protein>
    <recommendedName>
        <fullName evidence="2">histidine kinase</fullName>
        <ecNumber evidence="2">2.7.13.3</ecNumber>
    </recommendedName>
</protein>
<dbReference type="SUPFAM" id="SSF52172">
    <property type="entry name" value="CheY-like"/>
    <property type="match status" value="1"/>
</dbReference>
<evidence type="ECO:0000256" key="1">
    <source>
        <dbReference type="ARBA" id="ARBA00000085"/>
    </source>
</evidence>
<dbReference type="PROSITE" id="PS50109">
    <property type="entry name" value="HIS_KIN"/>
    <property type="match status" value="1"/>
</dbReference>
<organism evidence="11 12">
    <name type="scientific">Belliella pelovolcani</name>
    <dbReference type="NCBI Taxonomy" id="529505"/>
    <lineage>
        <taxon>Bacteria</taxon>
        <taxon>Pseudomonadati</taxon>
        <taxon>Bacteroidota</taxon>
        <taxon>Cytophagia</taxon>
        <taxon>Cytophagales</taxon>
        <taxon>Cyclobacteriaceae</taxon>
        <taxon>Belliella</taxon>
    </lineage>
</organism>
<keyword evidence="5" id="KW-0418">Kinase</keyword>
<dbReference type="InterPro" id="IPR005467">
    <property type="entry name" value="His_kinase_dom"/>
</dbReference>
<dbReference type="InterPro" id="IPR036097">
    <property type="entry name" value="HisK_dim/P_sf"/>
</dbReference>
<dbReference type="Gene3D" id="1.10.287.130">
    <property type="match status" value="1"/>
</dbReference>
<dbReference type="SMART" id="SM00387">
    <property type="entry name" value="HATPase_c"/>
    <property type="match status" value="1"/>
</dbReference>
<feature type="domain" description="PAC" evidence="10">
    <location>
        <begin position="208"/>
        <end position="260"/>
    </location>
</feature>
<evidence type="ECO:0000313" key="12">
    <source>
        <dbReference type="Proteomes" id="UP000186026"/>
    </source>
</evidence>
<dbReference type="InterPro" id="IPR004358">
    <property type="entry name" value="Sig_transdc_His_kin-like_C"/>
</dbReference>
<dbReference type="InterPro" id="IPR011006">
    <property type="entry name" value="CheY-like_superfamily"/>
</dbReference>
<evidence type="ECO:0000256" key="2">
    <source>
        <dbReference type="ARBA" id="ARBA00012438"/>
    </source>
</evidence>
<evidence type="ECO:0000259" key="9">
    <source>
        <dbReference type="PROSITE" id="PS50112"/>
    </source>
</evidence>
<dbReference type="Gene3D" id="3.30.450.20">
    <property type="entry name" value="PAS domain"/>
    <property type="match status" value="1"/>
</dbReference>
<evidence type="ECO:0000259" key="10">
    <source>
        <dbReference type="PROSITE" id="PS50113"/>
    </source>
</evidence>
<dbReference type="PROSITE" id="PS50112">
    <property type="entry name" value="PAS"/>
    <property type="match status" value="1"/>
</dbReference>
<dbReference type="SMART" id="SM00091">
    <property type="entry name" value="PAS"/>
    <property type="match status" value="1"/>
</dbReference>
<dbReference type="AlphaFoldDB" id="A0A1N7NA15"/>
<dbReference type="InterPro" id="IPR036890">
    <property type="entry name" value="HATPase_C_sf"/>
</dbReference>
<dbReference type="InterPro" id="IPR003594">
    <property type="entry name" value="HATPase_dom"/>
</dbReference>
<dbReference type="InterPro" id="IPR003661">
    <property type="entry name" value="HisK_dim/P_dom"/>
</dbReference>
<dbReference type="Proteomes" id="UP000186026">
    <property type="component" value="Unassembled WGS sequence"/>
</dbReference>
<dbReference type="InterPro" id="IPR001789">
    <property type="entry name" value="Sig_transdc_resp-reg_receiver"/>
</dbReference>
<dbReference type="NCBIfam" id="TIGR00229">
    <property type="entry name" value="sensory_box"/>
    <property type="match status" value="1"/>
</dbReference>
<dbReference type="InterPro" id="IPR035965">
    <property type="entry name" value="PAS-like_dom_sf"/>
</dbReference>
<evidence type="ECO:0000313" key="11">
    <source>
        <dbReference type="EMBL" id="SIS95170.1"/>
    </source>
</evidence>
<evidence type="ECO:0000256" key="6">
    <source>
        <dbReference type="PROSITE-ProRule" id="PRU00169"/>
    </source>
</evidence>
<evidence type="ECO:0000256" key="5">
    <source>
        <dbReference type="ARBA" id="ARBA00022777"/>
    </source>
</evidence>
<gene>
    <name evidence="11" type="ORF">SAMN05421761_1099</name>
</gene>
<dbReference type="Pfam" id="PF02518">
    <property type="entry name" value="HATPase_c"/>
    <property type="match status" value="1"/>
</dbReference>
<dbReference type="OrthoDB" id="9766459at2"/>
<keyword evidence="4" id="KW-0808">Transferase</keyword>
<dbReference type="GO" id="GO:0000155">
    <property type="term" value="F:phosphorelay sensor kinase activity"/>
    <property type="evidence" value="ECO:0007669"/>
    <property type="project" value="InterPro"/>
</dbReference>
<dbReference type="EMBL" id="FTOP01000009">
    <property type="protein sequence ID" value="SIS95170.1"/>
    <property type="molecule type" value="Genomic_DNA"/>
</dbReference>
<dbReference type="SMART" id="SM00448">
    <property type="entry name" value="REC"/>
    <property type="match status" value="1"/>
</dbReference>
<reference evidence="12" key="1">
    <citation type="submission" date="2017-01" db="EMBL/GenBank/DDBJ databases">
        <authorList>
            <person name="Varghese N."/>
            <person name="Submissions S."/>
        </authorList>
    </citation>
    <scope>NUCLEOTIDE SEQUENCE [LARGE SCALE GENOMIC DNA]</scope>
    <source>
        <strain evidence="12">DSM 46698</strain>
    </source>
</reference>
<proteinExistence type="predicted"/>
<dbReference type="InterPro" id="IPR052162">
    <property type="entry name" value="Sensor_kinase/Photoreceptor"/>
</dbReference>
<dbReference type="SUPFAM" id="SSF55874">
    <property type="entry name" value="ATPase domain of HSP90 chaperone/DNA topoisomerase II/histidine kinase"/>
    <property type="match status" value="1"/>
</dbReference>
<feature type="modified residue" description="4-aspartylphosphate" evidence="6">
    <location>
        <position position="56"/>
    </location>
</feature>
<name>A0A1N7NA15_9BACT</name>
<dbReference type="RefSeq" id="WP_076501472.1">
    <property type="nucleotide sequence ID" value="NZ_FTOP01000009.1"/>
</dbReference>
<dbReference type="Pfam" id="PF00512">
    <property type="entry name" value="HisKA"/>
    <property type="match status" value="1"/>
</dbReference>
<keyword evidence="3 6" id="KW-0597">Phosphoprotein</keyword>
<dbReference type="FunFam" id="3.30.565.10:FF:000006">
    <property type="entry name" value="Sensor histidine kinase WalK"/>
    <property type="match status" value="1"/>
</dbReference>
<dbReference type="Gene3D" id="3.40.50.2300">
    <property type="match status" value="1"/>
</dbReference>
<dbReference type="InterPro" id="IPR000700">
    <property type="entry name" value="PAS-assoc_C"/>
</dbReference>
<accession>A0A1N7NA15</accession>
<dbReference type="SUPFAM" id="SSF47384">
    <property type="entry name" value="Homodimeric domain of signal transducing histidine kinase"/>
    <property type="match status" value="1"/>
</dbReference>
<feature type="domain" description="Histidine kinase" evidence="7">
    <location>
        <begin position="278"/>
        <end position="492"/>
    </location>
</feature>